<name>A0A4R0K4F7_9ACTN</name>
<evidence type="ECO:0008006" key="3">
    <source>
        <dbReference type="Google" id="ProtNLM"/>
    </source>
</evidence>
<dbReference type="AlphaFoldDB" id="A0A4R0K4F7"/>
<dbReference type="SUPFAM" id="SSF56112">
    <property type="entry name" value="Protein kinase-like (PK-like)"/>
    <property type="match status" value="1"/>
</dbReference>
<dbReference type="OrthoDB" id="928522at2"/>
<reference evidence="1 2" key="1">
    <citation type="submission" date="2019-02" db="EMBL/GenBank/DDBJ databases">
        <title>Kribbella capetownensis sp. nov. and Kribbella speibonae sp. nov., isolated from soil.</title>
        <authorList>
            <person name="Curtis S.M."/>
            <person name="Norton I."/>
            <person name="Everest G.J."/>
            <person name="Meyers P.R."/>
        </authorList>
    </citation>
    <scope>NUCLEOTIDE SEQUENCE [LARGE SCALE GENOMIC DNA]</scope>
    <source>
        <strain evidence="1 2">NRRL B-24813</strain>
    </source>
</reference>
<organism evidence="1 2">
    <name type="scientific">Kribbella pittospori</name>
    <dbReference type="NCBI Taxonomy" id="722689"/>
    <lineage>
        <taxon>Bacteria</taxon>
        <taxon>Bacillati</taxon>
        <taxon>Actinomycetota</taxon>
        <taxon>Actinomycetes</taxon>
        <taxon>Propionibacteriales</taxon>
        <taxon>Kribbellaceae</taxon>
        <taxon>Kribbella</taxon>
    </lineage>
</organism>
<sequence>MRLLPDKPSMEFLRKQAKDLLVALRETTAGSTLADAQRTLAGEYGLHDWPTLKAEVDRRNADAPVAPDGLADELAAAFGLGRTTEPATPVSFTPMGRSWELTTDRGRWLAVTVYPFITPEQAEISARLRDAAVKAGVSAPVAVRSPQGQLIERVRDESWRVHEWIEVGPSPVTPVSTAVARQVGTTFATLHALAIPSEAPISPYLTWRQSDAEWHQLLDRARAAGKPWADQLEARLPGVFELHTIDADFTGPGFILCNSNLQPSTVRQGRNDELVVTEWDFTGSLTPEFEVASSLTQWAMRPSVNRRSIAAFREGYLDRGEWPKLELNSFGIAVTGWLNWAHNTICEAIDPENQDRAEFAEREAIGVLNRPMTRAVLEEILDA</sequence>
<proteinExistence type="predicted"/>
<dbReference type="Proteomes" id="UP000291144">
    <property type="component" value="Unassembled WGS sequence"/>
</dbReference>
<gene>
    <name evidence="1" type="ORF">E0H73_37610</name>
</gene>
<dbReference type="EMBL" id="SJKB01000017">
    <property type="protein sequence ID" value="TCC54921.1"/>
    <property type="molecule type" value="Genomic_DNA"/>
</dbReference>
<evidence type="ECO:0000313" key="2">
    <source>
        <dbReference type="Proteomes" id="UP000291144"/>
    </source>
</evidence>
<evidence type="ECO:0000313" key="1">
    <source>
        <dbReference type="EMBL" id="TCC54921.1"/>
    </source>
</evidence>
<dbReference type="InterPro" id="IPR011009">
    <property type="entry name" value="Kinase-like_dom_sf"/>
</dbReference>
<comment type="caution">
    <text evidence="1">The sequence shown here is derived from an EMBL/GenBank/DDBJ whole genome shotgun (WGS) entry which is preliminary data.</text>
</comment>
<keyword evidence="2" id="KW-1185">Reference proteome</keyword>
<protein>
    <recommendedName>
        <fullName evidence="3">Aminoglycoside phosphotransferase domain-containing protein</fullName>
    </recommendedName>
</protein>
<dbReference type="RefSeq" id="WP_131364655.1">
    <property type="nucleotide sequence ID" value="NZ_SJKB01000017.1"/>
</dbReference>
<accession>A0A4R0K4F7</accession>